<reference evidence="1" key="1">
    <citation type="journal article" date="2015" name="Nature">
        <title>Complex archaea that bridge the gap between prokaryotes and eukaryotes.</title>
        <authorList>
            <person name="Spang A."/>
            <person name="Saw J.H."/>
            <person name="Jorgensen S.L."/>
            <person name="Zaremba-Niedzwiedzka K."/>
            <person name="Martijn J."/>
            <person name="Lind A.E."/>
            <person name="van Eijk R."/>
            <person name="Schleper C."/>
            <person name="Guy L."/>
            <person name="Ettema T.J."/>
        </authorList>
    </citation>
    <scope>NUCLEOTIDE SEQUENCE</scope>
</reference>
<dbReference type="AlphaFoldDB" id="A0A0F9VKS8"/>
<name>A0A0F9VKS8_9ZZZZ</name>
<comment type="caution">
    <text evidence="1">The sequence shown here is derived from an EMBL/GenBank/DDBJ whole genome shotgun (WGS) entry which is preliminary data.</text>
</comment>
<protein>
    <submittedName>
        <fullName evidence="1">Uncharacterized protein</fullName>
    </submittedName>
</protein>
<sequence>MSITNDYSQAEPIERGLYVVLMQDQGWSLADGPGTQLAPPDELELAGYHLPVRFESYDQAAQAGKSGPHEWFDIKPGSPWVEHCLAAGGTYCPDYEKKLGPDNLASRSG</sequence>
<organism evidence="1">
    <name type="scientific">marine sediment metagenome</name>
    <dbReference type="NCBI Taxonomy" id="412755"/>
    <lineage>
        <taxon>unclassified sequences</taxon>
        <taxon>metagenomes</taxon>
        <taxon>ecological metagenomes</taxon>
    </lineage>
</organism>
<proteinExistence type="predicted"/>
<evidence type="ECO:0000313" key="1">
    <source>
        <dbReference type="EMBL" id="KKO00463.1"/>
    </source>
</evidence>
<dbReference type="EMBL" id="LAZR01000040">
    <property type="protein sequence ID" value="KKO00463.1"/>
    <property type="molecule type" value="Genomic_DNA"/>
</dbReference>
<accession>A0A0F9VKS8</accession>
<gene>
    <name evidence="1" type="ORF">LCGC14_0125540</name>
</gene>